<dbReference type="InterPro" id="IPR035069">
    <property type="entry name" value="TTHA1013/TTHA0281-like"/>
</dbReference>
<dbReference type="InterPro" id="IPR031807">
    <property type="entry name" value="HicB-like"/>
</dbReference>
<dbReference type="Pfam" id="PF15919">
    <property type="entry name" value="HicB_lk_antitox"/>
    <property type="match status" value="1"/>
</dbReference>
<dbReference type="SUPFAM" id="SSF143100">
    <property type="entry name" value="TTHA1013/TTHA0281-like"/>
    <property type="match status" value="1"/>
</dbReference>
<evidence type="ECO:0000313" key="2">
    <source>
        <dbReference type="EMBL" id="GAF26889.1"/>
    </source>
</evidence>
<sequence length="69" mass="7349">MNRYLVVIEKANGNYSAYIPDVPGCAATGRTAEEAKANIAEALKMHLEGLAEEGLPVPEPKAESDYVTA</sequence>
<dbReference type="PANTHER" id="PTHR34504:SF2">
    <property type="entry name" value="UPF0150 PROTEIN SSL0259"/>
    <property type="match status" value="1"/>
</dbReference>
<dbReference type="RefSeq" id="WP_025774604.1">
    <property type="nucleotide sequence ID" value="NZ_DF238840.1"/>
</dbReference>
<accession>A0A0S6UH68</accession>
<name>A0A0S6UH68_NEOTH</name>
<feature type="domain" description="HicB-like antitoxin of toxin-antitoxin system" evidence="1">
    <location>
        <begin position="4"/>
        <end position="62"/>
    </location>
</feature>
<proteinExistence type="predicted"/>
<dbReference type="AlphaFoldDB" id="A0A0S6UH68"/>
<dbReference type="Gene3D" id="3.30.160.250">
    <property type="match status" value="1"/>
</dbReference>
<protein>
    <submittedName>
        <fullName evidence="2">Uncharacterized conserved protein</fullName>
    </submittedName>
</protein>
<gene>
    <name evidence="2" type="ORF">MTY_2229</name>
</gene>
<dbReference type="InterPro" id="IPR051404">
    <property type="entry name" value="TA_system_antitoxin"/>
</dbReference>
<evidence type="ECO:0000259" key="1">
    <source>
        <dbReference type="Pfam" id="PF15919"/>
    </source>
</evidence>
<dbReference type="Proteomes" id="UP000063718">
    <property type="component" value="Unassembled WGS sequence"/>
</dbReference>
<dbReference type="EMBL" id="DF238840">
    <property type="protein sequence ID" value="GAF26889.1"/>
    <property type="molecule type" value="Genomic_DNA"/>
</dbReference>
<organism evidence="2">
    <name type="scientific">Moorella thermoacetica Y72</name>
    <dbReference type="NCBI Taxonomy" id="1325331"/>
    <lineage>
        <taxon>Bacteria</taxon>
        <taxon>Bacillati</taxon>
        <taxon>Bacillota</taxon>
        <taxon>Clostridia</taxon>
        <taxon>Neomoorellales</taxon>
        <taxon>Neomoorellaceae</taxon>
        <taxon>Neomoorella</taxon>
    </lineage>
</organism>
<reference evidence="2" key="1">
    <citation type="journal article" date="2014" name="Gene">
        <title>Genome-guided analysis of transformation efficiency and carbon dioxide assimilation by Moorella thermoacetica Y72.</title>
        <authorList>
            <person name="Tsukahara K."/>
            <person name="Kita A."/>
            <person name="Nakashimada Y."/>
            <person name="Hoshino T."/>
            <person name="Murakami K."/>
        </authorList>
    </citation>
    <scope>NUCLEOTIDE SEQUENCE [LARGE SCALE GENOMIC DNA]</scope>
    <source>
        <strain evidence="2">Y72</strain>
    </source>
</reference>
<dbReference type="PANTHER" id="PTHR34504">
    <property type="entry name" value="ANTITOXIN HICB"/>
    <property type="match status" value="1"/>
</dbReference>